<keyword evidence="2" id="KW-1185">Reference proteome</keyword>
<reference evidence="1" key="1">
    <citation type="journal article" date="2020" name="Stud. Mycol.">
        <title>101 Dothideomycetes genomes: a test case for predicting lifestyles and emergence of pathogens.</title>
        <authorList>
            <person name="Haridas S."/>
            <person name="Albert R."/>
            <person name="Binder M."/>
            <person name="Bloem J."/>
            <person name="Labutti K."/>
            <person name="Salamov A."/>
            <person name="Andreopoulos B."/>
            <person name="Baker S."/>
            <person name="Barry K."/>
            <person name="Bills G."/>
            <person name="Bluhm B."/>
            <person name="Cannon C."/>
            <person name="Castanera R."/>
            <person name="Culley D."/>
            <person name="Daum C."/>
            <person name="Ezra D."/>
            <person name="Gonzalez J."/>
            <person name="Henrissat B."/>
            <person name="Kuo A."/>
            <person name="Liang C."/>
            <person name="Lipzen A."/>
            <person name="Lutzoni F."/>
            <person name="Magnuson J."/>
            <person name="Mondo S."/>
            <person name="Nolan M."/>
            <person name="Ohm R."/>
            <person name="Pangilinan J."/>
            <person name="Park H.-J."/>
            <person name="Ramirez L."/>
            <person name="Alfaro M."/>
            <person name="Sun H."/>
            <person name="Tritt A."/>
            <person name="Yoshinaga Y."/>
            <person name="Zwiers L.-H."/>
            <person name="Turgeon B."/>
            <person name="Goodwin S."/>
            <person name="Spatafora J."/>
            <person name="Crous P."/>
            <person name="Grigoriev I."/>
        </authorList>
    </citation>
    <scope>NUCLEOTIDE SEQUENCE</scope>
    <source>
        <strain evidence="1">CBS 627.86</strain>
    </source>
</reference>
<gene>
    <name evidence="1" type="ORF">BDV96DRAFT_601920</name>
</gene>
<dbReference type="Proteomes" id="UP000799770">
    <property type="component" value="Unassembled WGS sequence"/>
</dbReference>
<dbReference type="AlphaFoldDB" id="A0A6A5YZC9"/>
<accession>A0A6A5YZC9</accession>
<organism evidence="1 2">
    <name type="scientific">Lophiotrema nucula</name>
    <dbReference type="NCBI Taxonomy" id="690887"/>
    <lineage>
        <taxon>Eukaryota</taxon>
        <taxon>Fungi</taxon>
        <taxon>Dikarya</taxon>
        <taxon>Ascomycota</taxon>
        <taxon>Pezizomycotina</taxon>
        <taxon>Dothideomycetes</taxon>
        <taxon>Pleosporomycetidae</taxon>
        <taxon>Pleosporales</taxon>
        <taxon>Lophiotremataceae</taxon>
        <taxon>Lophiotrema</taxon>
    </lineage>
</organism>
<proteinExistence type="predicted"/>
<dbReference type="EMBL" id="ML977330">
    <property type="protein sequence ID" value="KAF2112512.1"/>
    <property type="molecule type" value="Genomic_DNA"/>
</dbReference>
<evidence type="ECO:0000313" key="1">
    <source>
        <dbReference type="EMBL" id="KAF2112512.1"/>
    </source>
</evidence>
<evidence type="ECO:0000313" key="2">
    <source>
        <dbReference type="Proteomes" id="UP000799770"/>
    </source>
</evidence>
<name>A0A6A5YZC9_9PLEO</name>
<protein>
    <submittedName>
        <fullName evidence="1">Uncharacterized protein</fullName>
    </submittedName>
</protein>
<sequence length="192" mass="21586">MAAATYFPMKATMHYPECYLGSISKLPYLAKPKDIFFGGFCYPPKRRWTLARSPICRVVEISCAARGAISPPTLDSYATVSSVAGGSVLIIWRATSFPSMNKQVGRTTGTHRYSFSTQPRIAHAHLPPDRRQEDRIPSSSCRVAHSKTARTQCLLRMHTFRASSPFLQYPTRFRTSLLFQKVDQCHAVSPRL</sequence>